<sequence>LLQCFFRSHREMRASGPDLCKINNRGCWKETHAGQTYYACAVAPLLFSL</sequence>
<dbReference type="AlphaFoldDB" id="A0A7J6WEV2"/>
<feature type="non-terminal residue" evidence="1">
    <location>
        <position position="49"/>
    </location>
</feature>
<dbReference type="EMBL" id="JABWDY010016605">
    <property type="protein sequence ID" value="KAF5195986.1"/>
    <property type="molecule type" value="Genomic_DNA"/>
</dbReference>
<reference evidence="1 2" key="1">
    <citation type="submission" date="2020-06" db="EMBL/GenBank/DDBJ databases">
        <title>Transcriptomic and genomic resources for Thalictrum thalictroides and T. hernandezii: Facilitating candidate gene discovery in an emerging model plant lineage.</title>
        <authorList>
            <person name="Arias T."/>
            <person name="Riano-Pachon D.M."/>
            <person name="Di Stilio V.S."/>
        </authorList>
    </citation>
    <scope>NUCLEOTIDE SEQUENCE [LARGE SCALE GENOMIC DNA]</scope>
    <source>
        <strain evidence="2">cv. WT478/WT964</strain>
        <tissue evidence="1">Leaves</tissue>
    </source>
</reference>
<dbReference type="Proteomes" id="UP000554482">
    <property type="component" value="Unassembled WGS sequence"/>
</dbReference>
<gene>
    <name evidence="1" type="ORF">FRX31_014427</name>
</gene>
<evidence type="ECO:0000313" key="2">
    <source>
        <dbReference type="Proteomes" id="UP000554482"/>
    </source>
</evidence>
<keyword evidence="2" id="KW-1185">Reference proteome</keyword>
<accession>A0A7J6WEV2</accession>
<organism evidence="1 2">
    <name type="scientific">Thalictrum thalictroides</name>
    <name type="common">Rue-anemone</name>
    <name type="synonym">Anemone thalictroides</name>
    <dbReference type="NCBI Taxonomy" id="46969"/>
    <lineage>
        <taxon>Eukaryota</taxon>
        <taxon>Viridiplantae</taxon>
        <taxon>Streptophyta</taxon>
        <taxon>Embryophyta</taxon>
        <taxon>Tracheophyta</taxon>
        <taxon>Spermatophyta</taxon>
        <taxon>Magnoliopsida</taxon>
        <taxon>Ranunculales</taxon>
        <taxon>Ranunculaceae</taxon>
        <taxon>Thalictroideae</taxon>
        <taxon>Thalictrum</taxon>
    </lineage>
</organism>
<proteinExistence type="predicted"/>
<comment type="caution">
    <text evidence="1">The sequence shown here is derived from an EMBL/GenBank/DDBJ whole genome shotgun (WGS) entry which is preliminary data.</text>
</comment>
<evidence type="ECO:0000313" key="1">
    <source>
        <dbReference type="EMBL" id="KAF5195986.1"/>
    </source>
</evidence>
<protein>
    <submittedName>
        <fullName evidence="1">Uncharacterized protein</fullName>
    </submittedName>
</protein>
<name>A0A7J6WEV2_THATH</name>